<organism evidence="2 3">
    <name type="scientific">Brevibacterium gallinarum</name>
    <dbReference type="NCBI Taxonomy" id="2762220"/>
    <lineage>
        <taxon>Bacteria</taxon>
        <taxon>Bacillati</taxon>
        <taxon>Actinomycetota</taxon>
        <taxon>Actinomycetes</taxon>
        <taxon>Micrococcales</taxon>
        <taxon>Brevibacteriaceae</taxon>
        <taxon>Brevibacterium</taxon>
    </lineage>
</organism>
<protein>
    <submittedName>
        <fullName evidence="2">Uncharacterized protein</fullName>
    </submittedName>
</protein>
<feature type="compositionally biased region" description="Low complexity" evidence="1">
    <location>
        <begin position="56"/>
        <end position="71"/>
    </location>
</feature>
<evidence type="ECO:0000313" key="3">
    <source>
        <dbReference type="Proteomes" id="UP000651517"/>
    </source>
</evidence>
<evidence type="ECO:0000256" key="1">
    <source>
        <dbReference type="SAM" id="MobiDB-lite"/>
    </source>
</evidence>
<gene>
    <name evidence="2" type="ORF">H9634_01450</name>
</gene>
<name>A0ABR8WR11_9MICO</name>
<sequence>MWNIARLAISTFIVSGLIVGAGHLTRLIDSHTLPEAPAIAVEETADGVDESGGIRGSAAAEAAGTAAPDAAYLPTASGTENRPSRRNEDDDDTPPADGLRPPGSAHSGPAAESADDRVRALAADLSRAVANGHATPTAAERFLAEVSGYIRAGAHT</sequence>
<accession>A0ABR8WR11</accession>
<dbReference type="RefSeq" id="WP_191725042.1">
    <property type="nucleotide sequence ID" value="NZ_JACSPY010000001.1"/>
</dbReference>
<reference evidence="2 3" key="1">
    <citation type="submission" date="2020-08" db="EMBL/GenBank/DDBJ databases">
        <title>A Genomic Blueprint of the Chicken Gut Microbiome.</title>
        <authorList>
            <person name="Gilroy R."/>
            <person name="Ravi A."/>
            <person name="Getino M."/>
            <person name="Pursley I."/>
            <person name="Horton D.L."/>
            <person name="Alikhan N.-F."/>
            <person name="Baker D."/>
            <person name="Gharbi K."/>
            <person name="Hall N."/>
            <person name="Watson M."/>
            <person name="Adriaenssens E.M."/>
            <person name="Foster-Nyarko E."/>
            <person name="Jarju S."/>
            <person name="Secka A."/>
            <person name="Antonio M."/>
            <person name="Oren A."/>
            <person name="Chaudhuri R."/>
            <person name="La Ragione R.M."/>
            <person name="Hildebrand F."/>
            <person name="Pallen M.J."/>
        </authorList>
    </citation>
    <scope>NUCLEOTIDE SEQUENCE [LARGE SCALE GENOMIC DNA]</scope>
    <source>
        <strain evidence="2 3">Re57</strain>
    </source>
</reference>
<keyword evidence="3" id="KW-1185">Reference proteome</keyword>
<dbReference type="Proteomes" id="UP000651517">
    <property type="component" value="Unassembled WGS sequence"/>
</dbReference>
<comment type="caution">
    <text evidence="2">The sequence shown here is derived from an EMBL/GenBank/DDBJ whole genome shotgun (WGS) entry which is preliminary data.</text>
</comment>
<proteinExistence type="predicted"/>
<dbReference type="EMBL" id="JACSPY010000001">
    <property type="protein sequence ID" value="MBD8019449.1"/>
    <property type="molecule type" value="Genomic_DNA"/>
</dbReference>
<evidence type="ECO:0000313" key="2">
    <source>
        <dbReference type="EMBL" id="MBD8019449.1"/>
    </source>
</evidence>
<feature type="region of interest" description="Disordered" evidence="1">
    <location>
        <begin position="47"/>
        <end position="117"/>
    </location>
</feature>